<name>A0ABN2XPI7_9ACTN</name>
<dbReference type="Gene3D" id="3.30.2310.20">
    <property type="entry name" value="RelE-like"/>
    <property type="match status" value="1"/>
</dbReference>
<keyword evidence="3" id="KW-1185">Reference proteome</keyword>
<dbReference type="Pfam" id="PF05016">
    <property type="entry name" value="ParE_toxin"/>
    <property type="match status" value="1"/>
</dbReference>
<sequence>MRGVRQGDGARPGRGVRHRIEYVRGVKERIVAYRKEDPAGVDQIFDAINALASDPRPRRARPYGSSDVLRLPVGRYRLMYEVHDDVVTITVFHIGNV</sequence>
<dbReference type="InterPro" id="IPR007712">
    <property type="entry name" value="RelE/ParE_toxin"/>
</dbReference>
<dbReference type="Proteomes" id="UP001500443">
    <property type="component" value="Unassembled WGS sequence"/>
</dbReference>
<evidence type="ECO:0000313" key="2">
    <source>
        <dbReference type="EMBL" id="GAA2114571.1"/>
    </source>
</evidence>
<accession>A0ABN2XPI7</accession>
<protein>
    <recommendedName>
        <fullName evidence="4">Type II toxin-antitoxin system RelE/ParE family toxin</fullName>
    </recommendedName>
</protein>
<gene>
    <name evidence="2" type="ORF">GCM10009802_14050</name>
</gene>
<organism evidence="2 3">
    <name type="scientific">Streptomyces synnematoformans</name>
    <dbReference type="NCBI Taxonomy" id="415721"/>
    <lineage>
        <taxon>Bacteria</taxon>
        <taxon>Bacillati</taxon>
        <taxon>Actinomycetota</taxon>
        <taxon>Actinomycetes</taxon>
        <taxon>Kitasatosporales</taxon>
        <taxon>Streptomycetaceae</taxon>
        <taxon>Streptomyces</taxon>
    </lineage>
</organism>
<dbReference type="EMBL" id="BAAAPF010000024">
    <property type="protein sequence ID" value="GAA2114571.1"/>
    <property type="molecule type" value="Genomic_DNA"/>
</dbReference>
<reference evidence="2 3" key="1">
    <citation type="journal article" date="2019" name="Int. J. Syst. Evol. Microbiol.">
        <title>The Global Catalogue of Microorganisms (GCM) 10K type strain sequencing project: providing services to taxonomists for standard genome sequencing and annotation.</title>
        <authorList>
            <consortium name="The Broad Institute Genomics Platform"/>
            <consortium name="The Broad Institute Genome Sequencing Center for Infectious Disease"/>
            <person name="Wu L."/>
            <person name="Ma J."/>
        </authorList>
    </citation>
    <scope>NUCLEOTIDE SEQUENCE [LARGE SCALE GENOMIC DNA]</scope>
    <source>
        <strain evidence="2 3">JCM 15481</strain>
    </source>
</reference>
<evidence type="ECO:0000313" key="3">
    <source>
        <dbReference type="Proteomes" id="UP001500443"/>
    </source>
</evidence>
<evidence type="ECO:0008006" key="4">
    <source>
        <dbReference type="Google" id="ProtNLM"/>
    </source>
</evidence>
<evidence type="ECO:0000256" key="1">
    <source>
        <dbReference type="ARBA" id="ARBA00022649"/>
    </source>
</evidence>
<comment type="caution">
    <text evidence="2">The sequence shown here is derived from an EMBL/GenBank/DDBJ whole genome shotgun (WGS) entry which is preliminary data.</text>
</comment>
<keyword evidence="1" id="KW-1277">Toxin-antitoxin system</keyword>
<dbReference type="InterPro" id="IPR035093">
    <property type="entry name" value="RelE/ParE_toxin_dom_sf"/>
</dbReference>
<proteinExistence type="predicted"/>
<dbReference type="SUPFAM" id="SSF143011">
    <property type="entry name" value="RelE-like"/>
    <property type="match status" value="1"/>
</dbReference>